<keyword evidence="3" id="KW-0540">Nuclease</keyword>
<evidence type="ECO:0000313" key="19">
    <source>
        <dbReference type="Ensembl" id="ENSRFEP00010013960.1"/>
    </source>
</evidence>
<evidence type="ECO:0000256" key="13">
    <source>
        <dbReference type="ARBA" id="ARBA00077255"/>
    </source>
</evidence>
<dbReference type="SMART" id="SM01340">
    <property type="entry name" value="DNA_mis_repair"/>
    <property type="match status" value="1"/>
</dbReference>
<dbReference type="Proteomes" id="UP000585614">
    <property type="component" value="Unassembled WGS sequence"/>
</dbReference>
<evidence type="ECO:0000256" key="3">
    <source>
        <dbReference type="ARBA" id="ARBA00022722"/>
    </source>
</evidence>
<dbReference type="GO" id="GO:0016887">
    <property type="term" value="F:ATP hydrolysis activity"/>
    <property type="evidence" value="ECO:0007669"/>
    <property type="project" value="InterPro"/>
</dbReference>
<dbReference type="EMBL" id="JACAGC010000024">
    <property type="protein sequence ID" value="KAF6281194.1"/>
    <property type="molecule type" value="Genomic_DNA"/>
</dbReference>
<dbReference type="InterPro" id="IPR014721">
    <property type="entry name" value="Ribsml_uS5_D2-typ_fold_subgr"/>
</dbReference>
<evidence type="ECO:0000256" key="5">
    <source>
        <dbReference type="ARBA" id="ARBA00022759"/>
    </source>
</evidence>
<dbReference type="SUPFAM" id="SSF55874">
    <property type="entry name" value="ATPase domain of HSP90 chaperone/DNA topoisomerase II/histidine kinase"/>
    <property type="match status" value="1"/>
</dbReference>
<dbReference type="GO" id="GO:0005654">
    <property type="term" value="C:nucleoplasm"/>
    <property type="evidence" value="ECO:0007669"/>
    <property type="project" value="Ensembl"/>
</dbReference>
<dbReference type="InterPro" id="IPR014790">
    <property type="entry name" value="MutL_C"/>
</dbReference>
<dbReference type="GO" id="GO:0048298">
    <property type="term" value="P:positive regulation of isotype switching to IgA isotypes"/>
    <property type="evidence" value="ECO:0007669"/>
    <property type="project" value="Ensembl"/>
</dbReference>
<dbReference type="NCBIfam" id="TIGR00585">
    <property type="entry name" value="mutl"/>
    <property type="match status" value="1"/>
</dbReference>
<organism evidence="19 20">
    <name type="scientific">Rhinolophus ferrumequinum</name>
    <name type="common">Greater horseshoe bat</name>
    <dbReference type="NCBI Taxonomy" id="59479"/>
    <lineage>
        <taxon>Eukaryota</taxon>
        <taxon>Metazoa</taxon>
        <taxon>Chordata</taxon>
        <taxon>Craniata</taxon>
        <taxon>Vertebrata</taxon>
        <taxon>Euteleostomi</taxon>
        <taxon>Mammalia</taxon>
        <taxon>Eutheria</taxon>
        <taxon>Laurasiatheria</taxon>
        <taxon>Chiroptera</taxon>
        <taxon>Yinpterochiroptera</taxon>
        <taxon>Rhinolophoidea</taxon>
        <taxon>Rhinolophidae</taxon>
        <taxon>Rhinolophinae</taxon>
        <taxon>Rhinolophus</taxon>
    </lineage>
</organism>
<evidence type="ECO:0000259" key="16">
    <source>
        <dbReference type="SMART" id="SM00853"/>
    </source>
</evidence>
<dbReference type="InterPro" id="IPR042121">
    <property type="entry name" value="MutL_C_regsub"/>
</dbReference>
<reference evidence="19 20" key="2">
    <citation type="journal article" date="2018" name="Annu Rev Anim Biosci">
        <title>Bat Biology, Genomes, and the Bat1K Project: To Generate Chromosome-Level Genomes for All Living Bat Species.</title>
        <authorList>
            <person name="Teeling E.C."/>
            <person name="Vernes S.C."/>
            <person name="Davalos L.M."/>
            <person name="Ray D.A."/>
            <person name="Gilbert M.T.P."/>
            <person name="Myers E."/>
        </authorList>
    </citation>
    <scope>NUCLEOTIDE SEQUENCE</scope>
</reference>
<dbReference type="FunFam" id="3.30.1370.100:FF:000001">
    <property type="entry name" value="Mismatch repair endonuclease pms1, putative"/>
    <property type="match status" value="1"/>
</dbReference>
<dbReference type="Proteomes" id="UP000472240">
    <property type="component" value="Chromosome 24"/>
</dbReference>
<dbReference type="FunFam" id="3.30.230.10:FF:000032">
    <property type="entry name" value="mismatch repair endonuclease PMS2 isoform X2"/>
    <property type="match status" value="1"/>
</dbReference>
<protein>
    <recommendedName>
        <fullName evidence="12">Mismatch repair endonuclease PMS2</fullName>
    </recommendedName>
    <alternativeName>
        <fullName evidence="14">DNA mismatch repair protein PMS2</fullName>
    </alternativeName>
    <alternativeName>
        <fullName evidence="13">PMS1 protein homolog 2</fullName>
    </alternativeName>
</protein>
<dbReference type="CTD" id="5395"/>
<dbReference type="InterPro" id="IPR002099">
    <property type="entry name" value="MutL/Mlh/PMS"/>
</dbReference>
<feature type="domain" description="DNA mismatch repair protein S5" evidence="17">
    <location>
        <begin position="227"/>
        <end position="364"/>
    </location>
</feature>
<reference evidence="18 21" key="4">
    <citation type="journal article" date="2020" name="Nature">
        <title>Six reference-quality genomes reveal evolution of bat adaptations.</title>
        <authorList>
            <person name="Jebb D."/>
            <person name="Huang Z."/>
            <person name="Pippel M."/>
            <person name="Hughes G.M."/>
            <person name="Lavrichenko K."/>
            <person name="Devanna P."/>
            <person name="Winkler S."/>
            <person name="Jermiin L.S."/>
            <person name="Skirmuntt E.C."/>
            <person name="Katzourakis A."/>
            <person name="Burkitt-Gray L."/>
            <person name="Ray D.A."/>
            <person name="Sullivan K.A.M."/>
            <person name="Roscito J.G."/>
            <person name="Kirilenko B.M."/>
            <person name="Davalos L.M."/>
            <person name="Corthals A.P."/>
            <person name="Power M.L."/>
            <person name="Jones G."/>
            <person name="Ransome R.D."/>
            <person name="Dechmann D.K.N."/>
            <person name="Locatelli A.G."/>
            <person name="Puechmaille S.J."/>
            <person name="Fedrigo O."/>
            <person name="Jarvis E.D."/>
            <person name="Hiller M."/>
            <person name="Vernes S.C."/>
            <person name="Myers E.W."/>
            <person name="Teeling E.C."/>
        </authorList>
    </citation>
    <scope>NUCLEOTIDE SEQUENCE [LARGE SCALE GENOMIC DNA]</scope>
    <source>
        <strain evidence="18">MRhiFer1</strain>
        <tissue evidence="18">Lung</tissue>
    </source>
</reference>
<dbReference type="RefSeq" id="XP_032951555.1">
    <property type="nucleotide sequence ID" value="XM_033095664.1"/>
</dbReference>
<dbReference type="SMART" id="SM00853">
    <property type="entry name" value="MutL_C"/>
    <property type="match status" value="1"/>
</dbReference>
<evidence type="ECO:0000313" key="20">
    <source>
        <dbReference type="Proteomes" id="UP000472240"/>
    </source>
</evidence>
<dbReference type="Pfam" id="PF01119">
    <property type="entry name" value="DNA_mis_repair"/>
    <property type="match status" value="1"/>
</dbReference>
<evidence type="ECO:0000256" key="4">
    <source>
        <dbReference type="ARBA" id="ARBA00022741"/>
    </source>
</evidence>
<dbReference type="GO" id="GO:0032407">
    <property type="term" value="F:MutSalpha complex binding"/>
    <property type="evidence" value="ECO:0007669"/>
    <property type="project" value="Ensembl"/>
</dbReference>
<dbReference type="Gene3D" id="3.30.565.10">
    <property type="entry name" value="Histidine kinase-like ATPase, C-terminal domain"/>
    <property type="match status" value="1"/>
</dbReference>
<feature type="compositionally biased region" description="Basic and acidic residues" evidence="15">
    <location>
        <begin position="526"/>
        <end position="558"/>
    </location>
</feature>
<dbReference type="PANTHER" id="PTHR10073">
    <property type="entry name" value="DNA MISMATCH REPAIR PROTEIN MLH, PMS, MUTL"/>
    <property type="match status" value="1"/>
</dbReference>
<dbReference type="InterPro" id="IPR036890">
    <property type="entry name" value="HATPase_C_sf"/>
</dbReference>
<dbReference type="GO" id="GO:0032138">
    <property type="term" value="F:single base insertion or deletion binding"/>
    <property type="evidence" value="ECO:0007669"/>
    <property type="project" value="Ensembl"/>
</dbReference>
<evidence type="ECO:0000256" key="15">
    <source>
        <dbReference type="SAM" id="MobiDB-lite"/>
    </source>
</evidence>
<keyword evidence="4" id="KW-0547">Nucleotide-binding</keyword>
<sequence length="865" mass="96744">MEPAQGPSTDLAKSIKPIDGRSVHQICSGQVVLSLSSAVKELVENSVDAGATNIDLRLKDYGVDLIEVSDNGCGVEEENFEGLTLKHHTSKIQEFADLTQVETFGFRGEALSSLCALSDVTISTCHSSAKVGTRLVFDHNGKIIQKSPCPRPRGTTVSVHQLFYRLPVRHKEFQRNIKKEYAKMVQVFHAYCIISVGIRVSCTNQVGQGKRQLVVGTSGSSSIKENIGSVFGQKQLQSLIPFVQLPPSDSVCEEFGLSCSDSLHNLFRISGFISHCTHGVGRSSTDRQFFFINRRPCDPAKVSRLVNEVYHMYNRHQYPFVVLNISVDSECVDINVTPDKRQILLQEEKLLLAVLKTSLMGMFDNDANKLNVSQQPLLDVEGHFIKMPLAEVEKPLPEKEGNPSSFRTRGEEKRAVTISRLREAFSLHHTAENKPRGLKSAELRWVSPRQKSGVLPPSPSDPLRPEKPTFGPGSSGHPEEVVRSDEGRVEVEKDSGYSSTPASSEEGLSTPEVGTHSNSDCAASSPEDRFSQEIVESREKLPETDHRFSDTKCGVDQEDNRGHTVRVLPQPTDLSASKSKRFKKEGMPLNSDIPQEWVNTQNGAVSQVDIAIKINRKIVPLDFSMSSLEKRIKQLRHQEQQREGEQKYRKFRAKICPGENQAAEDELRKEISKTMFADMEIIGQFNLGFIITKLDADIFIVDQHATDEKYNFEMLQQHTVLQGQRLIAPQTLNLTAVNEAVLIENLEIFRKNGFDFIIDESAPVTERAKLISLPTSKSWTFGPQDIDELIFMLSDSPGVMCRPSRVRQMFASRACRKSVMIGTALNTSEMKKLITHMGEMDHPWNCPHGRPTMRHIANLDIISQN</sequence>
<evidence type="ECO:0000313" key="18">
    <source>
        <dbReference type="EMBL" id="KAF6281194.1"/>
    </source>
</evidence>
<dbReference type="GO" id="GO:0006298">
    <property type="term" value="P:mismatch repair"/>
    <property type="evidence" value="ECO:0007669"/>
    <property type="project" value="Ensembl"/>
</dbReference>
<dbReference type="SUPFAM" id="SSF54211">
    <property type="entry name" value="Ribosomal protein S5 domain 2-like"/>
    <property type="match status" value="1"/>
</dbReference>
<accession>A0A671ELJ8</accession>
<evidence type="ECO:0000256" key="11">
    <source>
        <dbReference type="ARBA" id="ARBA00063589"/>
    </source>
</evidence>
<comment type="catalytic activity">
    <reaction evidence="10">
        <text>ATP + H2O = ADP + phosphate + H(+)</text>
        <dbReference type="Rhea" id="RHEA:13065"/>
        <dbReference type="ChEBI" id="CHEBI:15377"/>
        <dbReference type="ChEBI" id="CHEBI:15378"/>
        <dbReference type="ChEBI" id="CHEBI:30616"/>
        <dbReference type="ChEBI" id="CHEBI:43474"/>
        <dbReference type="ChEBI" id="CHEBI:456216"/>
    </reaction>
    <physiologicalReaction direction="left-to-right" evidence="10">
        <dbReference type="Rhea" id="RHEA:13066"/>
    </physiologicalReaction>
</comment>
<dbReference type="GO" id="GO:0003697">
    <property type="term" value="F:single-stranded DNA binding"/>
    <property type="evidence" value="ECO:0007669"/>
    <property type="project" value="Ensembl"/>
</dbReference>
<dbReference type="GO" id="GO:0032389">
    <property type="term" value="C:MutLalpha complex"/>
    <property type="evidence" value="ECO:0007669"/>
    <property type="project" value="Ensembl"/>
</dbReference>
<keyword evidence="6" id="KW-0227">DNA damage</keyword>
<dbReference type="GO" id="GO:0016446">
    <property type="term" value="P:somatic hypermutation of immunoglobulin genes"/>
    <property type="evidence" value="ECO:0007669"/>
    <property type="project" value="Ensembl"/>
</dbReference>
<evidence type="ECO:0000256" key="9">
    <source>
        <dbReference type="ARBA" id="ARBA00023242"/>
    </source>
</evidence>
<dbReference type="GO" id="GO:0048304">
    <property type="term" value="P:positive regulation of isotype switching to IgG isotypes"/>
    <property type="evidence" value="ECO:0007669"/>
    <property type="project" value="Ensembl"/>
</dbReference>
<reference evidence="19 20" key="3">
    <citation type="submission" date="2018-12" db="EMBL/GenBank/DDBJ databases">
        <title>G10K-VGP greater horseshoe bat female genome, primary haplotype.</title>
        <authorList>
            <person name="Teeling E."/>
            <person name="Myers G."/>
            <person name="Vernes S."/>
            <person name="Pippel M."/>
            <person name="Winkler S."/>
            <person name="Fedrigo O."/>
            <person name="Rhie A."/>
            <person name="Koren S."/>
            <person name="Phillippy A."/>
            <person name="Lewin H."/>
            <person name="Damas J."/>
            <person name="Howe K."/>
            <person name="Mountcastle J."/>
            <person name="Jarvis E.D."/>
        </authorList>
    </citation>
    <scope>NUCLEOTIDE SEQUENCE [LARGE SCALE GENOMIC DNA]</scope>
</reference>
<dbReference type="SUPFAM" id="SSF118116">
    <property type="entry name" value="DNA mismatch repair protein MutL"/>
    <property type="match status" value="1"/>
</dbReference>
<dbReference type="GO" id="GO:0005829">
    <property type="term" value="C:cytosol"/>
    <property type="evidence" value="ECO:0007669"/>
    <property type="project" value="Ensembl"/>
</dbReference>
<dbReference type="CDD" id="cd03484">
    <property type="entry name" value="MutL_Trans_hPMS_2_like"/>
    <property type="match status" value="1"/>
</dbReference>
<dbReference type="GO" id="GO:0005524">
    <property type="term" value="F:ATP binding"/>
    <property type="evidence" value="ECO:0007669"/>
    <property type="project" value="UniProtKB-KW"/>
</dbReference>
<dbReference type="GO" id="GO:0140664">
    <property type="term" value="F:ATP-dependent DNA damage sensor activity"/>
    <property type="evidence" value="ECO:0007669"/>
    <property type="project" value="InterPro"/>
</dbReference>
<dbReference type="InterPro" id="IPR038973">
    <property type="entry name" value="MutL/Mlh/Pms-like"/>
</dbReference>
<reference evidence="19" key="5">
    <citation type="submission" date="2025-05" db="UniProtKB">
        <authorList>
            <consortium name="Ensembl"/>
        </authorList>
    </citation>
    <scope>IDENTIFICATION</scope>
</reference>
<evidence type="ECO:0000256" key="7">
    <source>
        <dbReference type="ARBA" id="ARBA00022801"/>
    </source>
</evidence>
<dbReference type="GeneTree" id="ENSGT00940000155381"/>
<feature type="compositionally biased region" description="Basic and acidic residues" evidence="15">
    <location>
        <begin position="477"/>
        <end position="495"/>
    </location>
</feature>
<dbReference type="Gene3D" id="3.30.230.10">
    <property type="match status" value="1"/>
</dbReference>
<dbReference type="OMA" id="MRPRRMP"/>
<dbReference type="Gene3D" id="3.30.1370.100">
    <property type="entry name" value="MutL, C-terminal domain, regulatory subdomain"/>
    <property type="match status" value="1"/>
</dbReference>
<evidence type="ECO:0000256" key="6">
    <source>
        <dbReference type="ARBA" id="ARBA00022763"/>
    </source>
</evidence>
<comment type="similarity">
    <text evidence="2">Belongs to the DNA mismatch repair MutL/HexB family.</text>
</comment>
<feature type="compositionally biased region" description="Polar residues" evidence="15">
    <location>
        <begin position="496"/>
        <end position="507"/>
    </location>
</feature>
<comment type="subunit">
    <text evidence="11">Heterodimer of PMS2 and MLH1 (MutL alpha); this interaction is required for the stability of both partners. Forms a ternary complex with MutS alpha (MSH2-MSH6) or MutS beta (MSH2-MSH3). Part of the BRCA1-associated genome surveillance complex (BASC), which contains BRCA1, MSH2, MSH6, MLH1, ATM, BLM, PMS2 and the RAD50-MRE11-NBS1 protein complex. This association could be a dynamic process changing throughout the cell cycle and within subnuclear domains. Interacts with MTMR15/FAN1.</text>
</comment>
<dbReference type="InterPro" id="IPR013507">
    <property type="entry name" value="DNA_mismatch_S5_2-like"/>
</dbReference>
<evidence type="ECO:0000256" key="10">
    <source>
        <dbReference type="ARBA" id="ARBA00048778"/>
    </source>
</evidence>
<dbReference type="FunFam" id="3.30.565.10:FF:000014">
    <property type="entry name" value="Mismatch repair endonuclease pms1, putative"/>
    <property type="match status" value="1"/>
</dbReference>
<dbReference type="Gene3D" id="3.30.1540.20">
    <property type="entry name" value="MutL, C-terminal domain, dimerisation subdomain"/>
    <property type="match status" value="1"/>
</dbReference>
<dbReference type="FunFam" id="3.30.1540.20:FF:000019">
    <property type="entry name" value="PMS1 homolog 2, mismatch repair system component"/>
    <property type="match status" value="1"/>
</dbReference>
<comment type="subcellular location">
    <subcellularLocation>
        <location evidence="1">Nucleus</location>
    </subcellularLocation>
</comment>
<dbReference type="InterPro" id="IPR020568">
    <property type="entry name" value="Ribosomal_Su5_D2-typ_SF"/>
</dbReference>
<dbReference type="AlphaFoldDB" id="A0A671ELJ8"/>
<keyword evidence="9" id="KW-0539">Nucleus</keyword>
<keyword evidence="8" id="KW-0067">ATP-binding</keyword>
<name>A0A671ELJ8_RHIFE</name>
<feature type="domain" description="MutL C-terminal dimerisation" evidence="16">
    <location>
        <begin position="681"/>
        <end position="825"/>
    </location>
</feature>
<evidence type="ECO:0000256" key="8">
    <source>
        <dbReference type="ARBA" id="ARBA00022840"/>
    </source>
</evidence>
<evidence type="ECO:0000313" key="21">
    <source>
        <dbReference type="Proteomes" id="UP000585614"/>
    </source>
</evidence>
<evidence type="ECO:0000256" key="1">
    <source>
        <dbReference type="ARBA" id="ARBA00004123"/>
    </source>
</evidence>
<dbReference type="GeneID" id="117016431"/>
<dbReference type="GO" id="GO:0016447">
    <property type="term" value="P:somatic recombination of immunoglobulin gene segments"/>
    <property type="evidence" value="ECO:0007669"/>
    <property type="project" value="Ensembl"/>
</dbReference>
<dbReference type="Pfam" id="PF08676">
    <property type="entry name" value="MutL_C"/>
    <property type="match status" value="1"/>
</dbReference>
<feature type="region of interest" description="Disordered" evidence="15">
    <location>
        <begin position="394"/>
        <end position="413"/>
    </location>
</feature>
<dbReference type="InterPro" id="IPR037198">
    <property type="entry name" value="MutL_C_sf"/>
</dbReference>
<dbReference type="InterPro" id="IPR042120">
    <property type="entry name" value="MutL_C_dimsub"/>
</dbReference>
<feature type="region of interest" description="Disordered" evidence="15">
    <location>
        <begin position="428"/>
        <end position="558"/>
    </location>
</feature>
<evidence type="ECO:0000259" key="17">
    <source>
        <dbReference type="SMART" id="SM01340"/>
    </source>
</evidence>
<dbReference type="GO" id="GO:0004519">
    <property type="term" value="F:endonuclease activity"/>
    <property type="evidence" value="ECO:0007669"/>
    <property type="project" value="UniProtKB-KW"/>
</dbReference>
<gene>
    <name evidence="19" type="primary">PMS2</name>
    <name evidence="18" type="ORF">mRhiFer1_013236</name>
</gene>
<evidence type="ECO:0000256" key="12">
    <source>
        <dbReference type="ARBA" id="ARBA00072579"/>
    </source>
</evidence>
<dbReference type="PROSITE" id="PS00058">
    <property type="entry name" value="DNA_MISMATCH_REPAIR_1"/>
    <property type="match status" value="1"/>
</dbReference>
<keyword evidence="5" id="KW-0255">Endonuclease</keyword>
<dbReference type="InterPro" id="IPR014762">
    <property type="entry name" value="DNA_mismatch_repair_CS"/>
</dbReference>
<feature type="compositionally biased region" description="Basic and acidic residues" evidence="15">
    <location>
        <begin position="428"/>
        <end position="442"/>
    </location>
</feature>
<dbReference type="Pfam" id="PF13589">
    <property type="entry name" value="HATPase_c_3"/>
    <property type="match status" value="1"/>
</dbReference>
<proteinExistence type="inferred from homology"/>
<evidence type="ECO:0000256" key="14">
    <source>
        <dbReference type="ARBA" id="ARBA00083250"/>
    </source>
</evidence>
<dbReference type="Ensembl" id="ENSRFET00010015266.1">
    <property type="protein sequence ID" value="ENSRFEP00010013960.1"/>
    <property type="gene ID" value="ENSRFEG00010009339.1"/>
</dbReference>
<keyword evidence="20" id="KW-1185">Reference proteome</keyword>
<dbReference type="PANTHER" id="PTHR10073:SF52">
    <property type="entry name" value="MISMATCH REPAIR ENDONUCLEASE PMS2"/>
    <property type="match status" value="1"/>
</dbReference>
<evidence type="ECO:0000256" key="2">
    <source>
        <dbReference type="ARBA" id="ARBA00006082"/>
    </source>
</evidence>
<keyword evidence="7" id="KW-0378">Hydrolase</keyword>
<dbReference type="CDD" id="cd16926">
    <property type="entry name" value="HATPase_MutL-MLH-PMS-like"/>
    <property type="match status" value="1"/>
</dbReference>
<reference evidence="19 20" key="1">
    <citation type="journal article" date="2015" name="Annu Rev Anim Biosci">
        <title>The Genome 10K Project: a way forward.</title>
        <authorList>
            <person name="Koepfli K.P."/>
            <person name="Paten B."/>
            <person name="O'Brien S.J."/>
            <person name="Koepfli K.P."/>
            <person name="Paten B."/>
            <person name="Antunes A."/>
            <person name="Belov K."/>
            <person name="Bustamante C."/>
            <person name="Castoe T.A."/>
            <person name="Clawson H."/>
            <person name="Crawford A.J."/>
            <person name="Diekhans M."/>
            <person name="Distel D."/>
            <person name="Durbin R."/>
            <person name="Earl D."/>
            <person name="Fujita M.K."/>
            <person name="Gamble T."/>
            <person name="Georges A."/>
            <person name="Gemmell N."/>
            <person name="Gilbert M.T."/>
            <person name="Graves J.M."/>
            <person name="Green R.E."/>
            <person name="Hickey G."/>
            <person name="Jarvis E.D."/>
            <person name="Johnson W."/>
            <person name="Komissarov A."/>
            <person name="Korf I."/>
            <person name="Kuhn R."/>
            <person name="Larkin D.M."/>
            <person name="Lewin H."/>
            <person name="Lopez J.V."/>
            <person name="Ma J."/>
            <person name="Marques-Bonet T."/>
            <person name="Miller W."/>
            <person name="Murphy R."/>
            <person name="Pevzner P."/>
            <person name="Shapiro B."/>
            <person name="Steiner C."/>
            <person name="Tamazian G."/>
            <person name="Venkatesh B."/>
            <person name="Wang J."/>
            <person name="Wayne R."/>
            <person name="Wiley E."/>
            <person name="Yang H."/>
            <person name="Zhang G."/>
            <person name="Haussler D."/>
            <person name="Ryder O."/>
            <person name="O'Brien S.J."/>
        </authorList>
    </citation>
    <scope>NUCLEOTIDE SEQUENCE</scope>
</reference>